<gene>
    <name evidence="2" type="ordered locus">cce_0432</name>
</gene>
<keyword evidence="1" id="KW-0472">Membrane</keyword>
<proteinExistence type="predicted"/>
<dbReference type="Proteomes" id="UP000001203">
    <property type="component" value="Chromosome circular"/>
</dbReference>
<dbReference type="EMBL" id="CP000806">
    <property type="protein sequence ID" value="ACB49783.1"/>
    <property type="molecule type" value="Genomic_DNA"/>
</dbReference>
<organism evidence="2 3">
    <name type="scientific">Crocosphaera subtropica (strain ATCC 51142 / BH68)</name>
    <name type="common">Cyanothece sp. (strain ATCC 51142)</name>
    <dbReference type="NCBI Taxonomy" id="43989"/>
    <lineage>
        <taxon>Bacteria</taxon>
        <taxon>Bacillati</taxon>
        <taxon>Cyanobacteriota</taxon>
        <taxon>Cyanophyceae</taxon>
        <taxon>Oscillatoriophycideae</taxon>
        <taxon>Chroococcales</taxon>
        <taxon>Aphanothecaceae</taxon>
        <taxon>Crocosphaera</taxon>
        <taxon>Crocosphaera subtropica</taxon>
    </lineage>
</organism>
<keyword evidence="1" id="KW-0812">Transmembrane</keyword>
<accession>B1WNE1</accession>
<dbReference type="eggNOG" id="ENOG5030QI9">
    <property type="taxonomic scope" value="Bacteria"/>
</dbReference>
<evidence type="ECO:0000313" key="3">
    <source>
        <dbReference type="Proteomes" id="UP000001203"/>
    </source>
</evidence>
<dbReference type="KEGG" id="cyt:cce_0432"/>
<keyword evidence="3" id="KW-1185">Reference proteome</keyword>
<keyword evidence="1" id="KW-1133">Transmembrane helix</keyword>
<protein>
    <submittedName>
        <fullName evidence="2">Uncharacterized protein</fullName>
    </submittedName>
</protein>
<evidence type="ECO:0000256" key="1">
    <source>
        <dbReference type="SAM" id="Phobius"/>
    </source>
</evidence>
<sequence length="43" mass="4680">MTEELINVWKYTMTVDQLLLLIALLSPGILLSALVMGSFARGG</sequence>
<evidence type="ECO:0000313" key="2">
    <source>
        <dbReference type="EMBL" id="ACB49783.1"/>
    </source>
</evidence>
<feature type="transmembrane region" description="Helical" evidence="1">
    <location>
        <begin position="18"/>
        <end position="40"/>
    </location>
</feature>
<reference evidence="2 3" key="1">
    <citation type="journal article" date="2008" name="Proc. Natl. Acad. Sci. U.S.A.">
        <title>The genome of Cyanothece 51142, a unicellular diazotrophic cyanobacterium important in the marine nitrogen cycle.</title>
        <authorList>
            <person name="Welsh E.A."/>
            <person name="Liberton M."/>
            <person name="Stoeckel J."/>
            <person name="Loh T."/>
            <person name="Elvitigala T."/>
            <person name="Wang C."/>
            <person name="Wollam A."/>
            <person name="Fulton R.S."/>
            <person name="Clifton S.W."/>
            <person name="Jacobs J.M."/>
            <person name="Aurora R."/>
            <person name="Ghosh B.K."/>
            <person name="Sherman L.A."/>
            <person name="Smith R.D."/>
            <person name="Wilson R.K."/>
            <person name="Pakrasi H.B."/>
        </authorList>
    </citation>
    <scope>NUCLEOTIDE SEQUENCE [LARGE SCALE GENOMIC DNA]</scope>
    <source>
        <strain evidence="3">ATCC 51142 / BH68</strain>
    </source>
</reference>
<dbReference type="AlphaFoldDB" id="B1WNE1"/>
<name>B1WNE1_CROS5</name>
<dbReference type="HOGENOM" id="CLU_218103_0_1_3"/>